<dbReference type="OrthoDB" id="1466881at2"/>
<name>A0A6N6RIK1_9FLAO</name>
<evidence type="ECO:0000256" key="1">
    <source>
        <dbReference type="SAM" id="Coils"/>
    </source>
</evidence>
<accession>A0A6N6RIK1</accession>
<keyword evidence="2" id="KW-0732">Signal</keyword>
<dbReference type="PROSITE" id="PS51724">
    <property type="entry name" value="SPOR"/>
    <property type="match status" value="1"/>
</dbReference>
<comment type="caution">
    <text evidence="4">The sequence shown here is derived from an EMBL/GenBank/DDBJ whole genome shotgun (WGS) entry which is preliminary data.</text>
</comment>
<dbReference type="Pfam" id="PF05036">
    <property type="entry name" value="SPOR"/>
    <property type="match status" value="1"/>
</dbReference>
<reference evidence="4 5" key="1">
    <citation type="submission" date="2019-09" db="EMBL/GenBank/DDBJ databases">
        <title>Genomes of family Cryomorphaceae.</title>
        <authorList>
            <person name="Bowman J.P."/>
        </authorList>
    </citation>
    <scope>NUCLEOTIDE SEQUENCE [LARGE SCALE GENOMIC DNA]</scope>
    <source>
        <strain evidence="4 5">LMG 25704</strain>
    </source>
</reference>
<dbReference type="EMBL" id="WBVO01000002">
    <property type="protein sequence ID" value="KAB2814104.1"/>
    <property type="molecule type" value="Genomic_DNA"/>
</dbReference>
<keyword evidence="1" id="KW-0175">Coiled coil</keyword>
<feature type="signal peptide" evidence="2">
    <location>
        <begin position="1"/>
        <end position="21"/>
    </location>
</feature>
<keyword evidence="5" id="KW-1185">Reference proteome</keyword>
<evidence type="ECO:0000313" key="5">
    <source>
        <dbReference type="Proteomes" id="UP000468650"/>
    </source>
</evidence>
<sequence length="377" mass="41476">MRKQIFALIMLMGLGTSVAWAQKGDWAVHSYISTNLMFGDTDFDHPTKGLSPGVGFALQYGLTDDLRLYTDASLASINGGGNEYYFEHQNLTGILGLQYDLLGAFTNEPSKFAVFIDGAIGWSYFQSIAYNTNTNEVIAKVPADGAYSASPMGSLGGSISYAIANQVDVVLGYKTFMMIDNDWGDAQSGGAAESDYFGQISIGVRYSINGHEPMAKVPQGDYDDLVAAKKAAEQEAEEARQELETARRKYDTQIEDLYNILSVMNNNIDSLEQKITVLRSKPESNNEYVVESRGGQPVTPDATNTKWRIVIGSFPNAQMANEFAAQRVVEGGEYEVVFIADLNTYRVVYNSYGTLNAAKTDLERVKSVITNAWIIRF</sequence>
<dbReference type="InterPro" id="IPR036680">
    <property type="entry name" value="SPOR-like_sf"/>
</dbReference>
<dbReference type="Proteomes" id="UP000468650">
    <property type="component" value="Unassembled WGS sequence"/>
</dbReference>
<evidence type="ECO:0000259" key="3">
    <source>
        <dbReference type="PROSITE" id="PS51724"/>
    </source>
</evidence>
<dbReference type="RefSeq" id="WP_151666772.1">
    <property type="nucleotide sequence ID" value="NZ_WBVO01000002.1"/>
</dbReference>
<feature type="domain" description="SPOR" evidence="3">
    <location>
        <begin position="301"/>
        <end position="377"/>
    </location>
</feature>
<evidence type="ECO:0000256" key="2">
    <source>
        <dbReference type="SAM" id="SignalP"/>
    </source>
</evidence>
<dbReference type="AlphaFoldDB" id="A0A6N6RIK1"/>
<proteinExistence type="predicted"/>
<dbReference type="InterPro" id="IPR007730">
    <property type="entry name" value="SPOR-like_dom"/>
</dbReference>
<organism evidence="4 5">
    <name type="scientific">Phaeocystidibacter luteus</name>
    <dbReference type="NCBI Taxonomy" id="911197"/>
    <lineage>
        <taxon>Bacteria</taxon>
        <taxon>Pseudomonadati</taxon>
        <taxon>Bacteroidota</taxon>
        <taxon>Flavobacteriia</taxon>
        <taxon>Flavobacteriales</taxon>
        <taxon>Phaeocystidibacteraceae</taxon>
        <taxon>Phaeocystidibacter</taxon>
    </lineage>
</organism>
<evidence type="ECO:0000313" key="4">
    <source>
        <dbReference type="EMBL" id="KAB2814104.1"/>
    </source>
</evidence>
<gene>
    <name evidence="4" type="ORF">F8C67_05325</name>
</gene>
<protein>
    <submittedName>
        <fullName evidence="4">SPOR domain-containing protein</fullName>
    </submittedName>
</protein>
<feature type="chain" id="PRO_5026773055" evidence="2">
    <location>
        <begin position="22"/>
        <end position="377"/>
    </location>
</feature>
<dbReference type="SUPFAM" id="SSF110997">
    <property type="entry name" value="Sporulation related repeat"/>
    <property type="match status" value="1"/>
</dbReference>
<feature type="coiled-coil region" evidence="1">
    <location>
        <begin position="222"/>
        <end position="281"/>
    </location>
</feature>
<dbReference type="GO" id="GO:0042834">
    <property type="term" value="F:peptidoglycan binding"/>
    <property type="evidence" value="ECO:0007669"/>
    <property type="project" value="InterPro"/>
</dbReference>